<name>A0A382TAQ3_9ZZZZ</name>
<dbReference type="GO" id="GO:0016052">
    <property type="term" value="P:carbohydrate catabolic process"/>
    <property type="evidence" value="ECO:0007669"/>
    <property type="project" value="TreeGrafter"/>
</dbReference>
<evidence type="ECO:0000313" key="4">
    <source>
        <dbReference type="EMBL" id="SVD18428.1"/>
    </source>
</evidence>
<dbReference type="EMBL" id="UINC01134717">
    <property type="protein sequence ID" value="SVD18428.1"/>
    <property type="molecule type" value="Genomic_DNA"/>
</dbReference>
<evidence type="ECO:0000256" key="3">
    <source>
        <dbReference type="ARBA" id="ARBA00022842"/>
    </source>
</evidence>
<evidence type="ECO:0008006" key="5">
    <source>
        <dbReference type="Google" id="ProtNLM"/>
    </source>
</evidence>
<dbReference type="PANTHER" id="PTHR13794:SF58">
    <property type="entry name" value="MITOCHONDRIAL ENOLASE SUPERFAMILY MEMBER 1"/>
    <property type="match status" value="1"/>
</dbReference>
<dbReference type="InterPro" id="IPR029017">
    <property type="entry name" value="Enolase-like_N"/>
</dbReference>
<dbReference type="Gene3D" id="3.30.390.10">
    <property type="entry name" value="Enolase-like, N-terminal domain"/>
    <property type="match status" value="1"/>
</dbReference>
<comment type="cofactor">
    <cofactor evidence="1">
        <name>Mg(2+)</name>
        <dbReference type="ChEBI" id="CHEBI:18420"/>
    </cofactor>
</comment>
<dbReference type="SUPFAM" id="SSF54826">
    <property type="entry name" value="Enolase N-terminal domain-like"/>
    <property type="match status" value="1"/>
</dbReference>
<keyword evidence="3" id="KW-0460">Magnesium</keyword>
<feature type="non-terminal residue" evidence="4">
    <location>
        <position position="195"/>
    </location>
</feature>
<evidence type="ECO:0000256" key="1">
    <source>
        <dbReference type="ARBA" id="ARBA00001946"/>
    </source>
</evidence>
<sequence length="195" mass="21521">MPTIQSIEARDFRRQLEDGAGSDAVHTNPQYGYGVTLLKADNGITGSGIAYTLGTGTNLVCDAIRILAVPLQDRDIEELMAEFGAVQRSIAEHTALRWLGPHKGVTHLALASITNACFDLWAKARGVPLWRLLLDLSPEEIVRLIDLSYLEEELNADEAAEMVRVNQGTRAEREDVLKTGYPGYDTSVGWFQYSD</sequence>
<dbReference type="GO" id="GO:0000287">
    <property type="term" value="F:magnesium ion binding"/>
    <property type="evidence" value="ECO:0007669"/>
    <property type="project" value="TreeGrafter"/>
</dbReference>
<dbReference type="PANTHER" id="PTHR13794">
    <property type="entry name" value="ENOLASE SUPERFAMILY, MANDELATE RACEMASE"/>
    <property type="match status" value="1"/>
</dbReference>
<dbReference type="InterPro" id="IPR046945">
    <property type="entry name" value="RHMD-like"/>
</dbReference>
<accession>A0A382TAQ3</accession>
<protein>
    <recommendedName>
        <fullName evidence="5">Mandelate racemase/muconate lactonizing enzyme N-terminal domain-containing protein</fullName>
    </recommendedName>
</protein>
<keyword evidence="2" id="KW-0479">Metal-binding</keyword>
<proteinExistence type="predicted"/>
<dbReference type="AlphaFoldDB" id="A0A382TAQ3"/>
<evidence type="ECO:0000256" key="2">
    <source>
        <dbReference type="ARBA" id="ARBA00022723"/>
    </source>
</evidence>
<dbReference type="GO" id="GO:0016836">
    <property type="term" value="F:hydro-lyase activity"/>
    <property type="evidence" value="ECO:0007669"/>
    <property type="project" value="TreeGrafter"/>
</dbReference>
<gene>
    <name evidence="4" type="ORF">METZ01_LOCUS371282</name>
</gene>
<organism evidence="4">
    <name type="scientific">marine metagenome</name>
    <dbReference type="NCBI Taxonomy" id="408172"/>
    <lineage>
        <taxon>unclassified sequences</taxon>
        <taxon>metagenomes</taxon>
        <taxon>ecological metagenomes</taxon>
    </lineage>
</organism>
<reference evidence="4" key="1">
    <citation type="submission" date="2018-05" db="EMBL/GenBank/DDBJ databases">
        <authorList>
            <person name="Lanie J.A."/>
            <person name="Ng W.-L."/>
            <person name="Kazmierczak K.M."/>
            <person name="Andrzejewski T.M."/>
            <person name="Davidsen T.M."/>
            <person name="Wayne K.J."/>
            <person name="Tettelin H."/>
            <person name="Glass J.I."/>
            <person name="Rusch D."/>
            <person name="Podicherti R."/>
            <person name="Tsui H.-C.T."/>
            <person name="Winkler M.E."/>
        </authorList>
    </citation>
    <scope>NUCLEOTIDE SEQUENCE</scope>
</reference>